<dbReference type="RefSeq" id="WP_189612318.1">
    <property type="nucleotide sequence ID" value="NZ_BMXR01000013.1"/>
</dbReference>
<name>A0A918KND0_9GAMM</name>
<organism evidence="9 10">
    <name type="scientific">Saccharospirillum salsuginis</name>
    <dbReference type="NCBI Taxonomy" id="418750"/>
    <lineage>
        <taxon>Bacteria</taxon>
        <taxon>Pseudomonadati</taxon>
        <taxon>Pseudomonadota</taxon>
        <taxon>Gammaproteobacteria</taxon>
        <taxon>Oceanospirillales</taxon>
        <taxon>Saccharospirillaceae</taxon>
        <taxon>Saccharospirillum</taxon>
    </lineage>
</organism>
<evidence type="ECO:0000256" key="3">
    <source>
        <dbReference type="ARBA" id="ARBA00023210"/>
    </source>
</evidence>
<evidence type="ECO:0000259" key="7">
    <source>
        <dbReference type="Pfam" id="PF03775"/>
    </source>
</evidence>
<dbReference type="GO" id="GO:0000902">
    <property type="term" value="P:cell morphogenesis"/>
    <property type="evidence" value="ECO:0007669"/>
    <property type="project" value="InterPro"/>
</dbReference>
<evidence type="ECO:0000256" key="5">
    <source>
        <dbReference type="ARBA" id="ARBA00025606"/>
    </source>
</evidence>
<sequence>MTDAQPLTVRARMLPVQRLIVEDPDPDRFEQRLQATLAQAPALFNRAPVALDLTALVDNLSGDLLTHLLERCWRHPVIVFALAGPKESLGIWCDEFQLAWMDSRDRVTKPKSSQASPALDTQVITQPVRSGQQIYARGAHLLIMNQVSAGAEVIADGNIHVFGALRGRAMAGVQGLDSAEIVCQEMDADLVAIAGTYRVRDDMPEHSQGAARVYLRDEQLLIDHY</sequence>
<dbReference type="InterPro" id="IPR036145">
    <property type="entry name" value="MinC_C_sf"/>
</dbReference>
<keyword evidence="10" id="KW-1185">Reference proteome</keyword>
<comment type="subunit">
    <text evidence="6">Interacts with MinD and FtsZ.</text>
</comment>
<evidence type="ECO:0000313" key="10">
    <source>
        <dbReference type="Proteomes" id="UP000626148"/>
    </source>
</evidence>
<evidence type="ECO:0000313" key="9">
    <source>
        <dbReference type="EMBL" id="GGX69494.1"/>
    </source>
</evidence>
<dbReference type="Proteomes" id="UP000626148">
    <property type="component" value="Unassembled WGS sequence"/>
</dbReference>
<dbReference type="Gene3D" id="3.30.70.260">
    <property type="match status" value="1"/>
</dbReference>
<dbReference type="Pfam" id="PF05209">
    <property type="entry name" value="MinC_N"/>
    <property type="match status" value="1"/>
</dbReference>
<dbReference type="PANTHER" id="PTHR34108:SF1">
    <property type="entry name" value="SEPTUM SITE-DETERMINING PROTEIN MINC"/>
    <property type="match status" value="1"/>
</dbReference>
<dbReference type="GO" id="GO:0051302">
    <property type="term" value="P:regulation of cell division"/>
    <property type="evidence" value="ECO:0007669"/>
    <property type="project" value="InterPro"/>
</dbReference>
<reference evidence="9" key="2">
    <citation type="submission" date="2020-09" db="EMBL/GenBank/DDBJ databases">
        <authorList>
            <person name="Sun Q."/>
            <person name="Kim S."/>
        </authorList>
    </citation>
    <scope>NUCLEOTIDE SEQUENCE</scope>
    <source>
        <strain evidence="9">KCTC 22169</strain>
    </source>
</reference>
<dbReference type="GO" id="GO:1901891">
    <property type="term" value="P:regulation of cell septum assembly"/>
    <property type="evidence" value="ECO:0007669"/>
    <property type="project" value="InterPro"/>
</dbReference>
<dbReference type="Gene3D" id="2.160.20.70">
    <property type="match status" value="1"/>
</dbReference>
<comment type="function">
    <text evidence="5 6">Cell division inhibitor that blocks the formation of polar Z ring septums. Rapidly oscillates between the poles of the cell to destabilize FtsZ filaments that have formed before they mature into polar Z rings. Prevents FtsZ polymerization.</text>
</comment>
<gene>
    <name evidence="6 9" type="primary">minC</name>
    <name evidence="9" type="ORF">GCM10007392_41350</name>
</gene>
<dbReference type="NCBIfam" id="TIGR01222">
    <property type="entry name" value="minC"/>
    <property type="match status" value="1"/>
</dbReference>
<comment type="caution">
    <text evidence="9">The sequence shown here is derived from an EMBL/GenBank/DDBJ whole genome shotgun (WGS) entry which is preliminary data.</text>
</comment>
<dbReference type="InterPro" id="IPR007874">
    <property type="entry name" value="MinC_N"/>
</dbReference>
<feature type="domain" description="Septum formation inhibitor MinC C-terminal" evidence="7">
    <location>
        <begin position="123"/>
        <end position="222"/>
    </location>
</feature>
<reference evidence="9" key="1">
    <citation type="journal article" date="2014" name="Int. J. Syst. Evol. Microbiol.">
        <title>Complete genome sequence of Corynebacterium casei LMG S-19264T (=DSM 44701T), isolated from a smear-ripened cheese.</title>
        <authorList>
            <consortium name="US DOE Joint Genome Institute (JGI-PGF)"/>
            <person name="Walter F."/>
            <person name="Albersmeier A."/>
            <person name="Kalinowski J."/>
            <person name="Ruckert C."/>
        </authorList>
    </citation>
    <scope>NUCLEOTIDE SEQUENCE</scope>
    <source>
        <strain evidence="9">KCTC 22169</strain>
    </source>
</reference>
<keyword evidence="2 6" id="KW-0132">Cell division</keyword>
<dbReference type="InterPro" id="IPR016098">
    <property type="entry name" value="CAP/MinC_C"/>
</dbReference>
<proteinExistence type="inferred from homology"/>
<evidence type="ECO:0000256" key="2">
    <source>
        <dbReference type="ARBA" id="ARBA00022618"/>
    </source>
</evidence>
<dbReference type="InterPro" id="IPR013033">
    <property type="entry name" value="MinC"/>
</dbReference>
<dbReference type="HAMAP" id="MF_00267">
    <property type="entry name" value="MinC"/>
    <property type="match status" value="1"/>
</dbReference>
<keyword evidence="3 6" id="KW-0717">Septation</keyword>
<keyword evidence="4 6" id="KW-0131">Cell cycle</keyword>
<protein>
    <recommendedName>
        <fullName evidence="6">Probable septum site-determining protein MinC</fullName>
    </recommendedName>
</protein>
<dbReference type="GO" id="GO:0000917">
    <property type="term" value="P:division septum assembly"/>
    <property type="evidence" value="ECO:0007669"/>
    <property type="project" value="UniProtKB-KW"/>
</dbReference>
<dbReference type="SUPFAM" id="SSF63848">
    <property type="entry name" value="Cell-division inhibitor MinC, C-terminal domain"/>
    <property type="match status" value="1"/>
</dbReference>
<evidence type="ECO:0000256" key="1">
    <source>
        <dbReference type="ARBA" id="ARBA00006291"/>
    </source>
</evidence>
<accession>A0A918KND0</accession>
<dbReference type="Pfam" id="PF03775">
    <property type="entry name" value="MinC_C"/>
    <property type="match status" value="1"/>
</dbReference>
<evidence type="ECO:0000259" key="8">
    <source>
        <dbReference type="Pfam" id="PF05209"/>
    </source>
</evidence>
<comment type="similarity">
    <text evidence="1 6">Belongs to the MinC family.</text>
</comment>
<feature type="domain" description="Septum formation inhibitor MinC N-terminal" evidence="8">
    <location>
        <begin position="8"/>
        <end position="78"/>
    </location>
</feature>
<dbReference type="InterPro" id="IPR005526">
    <property type="entry name" value="Septum_form_inhib_MinC_C"/>
</dbReference>
<dbReference type="EMBL" id="BMXR01000013">
    <property type="protein sequence ID" value="GGX69494.1"/>
    <property type="molecule type" value="Genomic_DNA"/>
</dbReference>
<dbReference type="AlphaFoldDB" id="A0A918KND0"/>
<evidence type="ECO:0000256" key="4">
    <source>
        <dbReference type="ARBA" id="ARBA00023306"/>
    </source>
</evidence>
<evidence type="ECO:0000256" key="6">
    <source>
        <dbReference type="HAMAP-Rule" id="MF_00267"/>
    </source>
</evidence>
<dbReference type="PANTHER" id="PTHR34108">
    <property type="entry name" value="SEPTUM SITE-DETERMINING PROTEIN MINC"/>
    <property type="match status" value="1"/>
</dbReference>